<dbReference type="Proteomes" id="UP001159257">
    <property type="component" value="Unassembled WGS sequence"/>
</dbReference>
<evidence type="ECO:0000313" key="3">
    <source>
        <dbReference type="Proteomes" id="UP001159257"/>
    </source>
</evidence>
<comment type="caution">
    <text evidence="2">The sequence shown here is derived from an EMBL/GenBank/DDBJ whole genome shotgun (WGS) entry which is preliminary data.</text>
</comment>
<accession>A0ABY1RXZ6</accession>
<evidence type="ECO:0000313" key="2">
    <source>
        <dbReference type="EMBL" id="SMR73095.1"/>
    </source>
</evidence>
<reference evidence="2 3" key="1">
    <citation type="submission" date="2017-05" db="EMBL/GenBank/DDBJ databases">
        <authorList>
            <person name="Varghese N."/>
            <person name="Submissions S."/>
        </authorList>
    </citation>
    <scope>NUCLEOTIDE SEQUENCE [LARGE SCALE GENOMIC DNA]</scope>
    <source>
        <strain evidence="2 3">CGMCC 1.7287</strain>
    </source>
</reference>
<dbReference type="EMBL" id="FXWV01000003">
    <property type="protein sequence ID" value="SMR73095.1"/>
    <property type="molecule type" value="Genomic_DNA"/>
</dbReference>
<sequence>MQTFKMLGTGLLCLACLNTSVHAETALGTVAIYSDGDVEKLVAYDNGYPVWEDVRKRRFTHASTPCA</sequence>
<organism evidence="2 3">
    <name type="scientific">Marinobacterium sediminicola</name>
    <dbReference type="NCBI Taxonomy" id="518898"/>
    <lineage>
        <taxon>Bacteria</taxon>
        <taxon>Pseudomonadati</taxon>
        <taxon>Pseudomonadota</taxon>
        <taxon>Gammaproteobacteria</taxon>
        <taxon>Oceanospirillales</taxon>
        <taxon>Oceanospirillaceae</taxon>
        <taxon>Marinobacterium</taxon>
    </lineage>
</organism>
<feature type="chain" id="PRO_5045581743" evidence="1">
    <location>
        <begin position="24"/>
        <end position="67"/>
    </location>
</feature>
<protein>
    <submittedName>
        <fullName evidence="2">Uncharacterized protein</fullName>
    </submittedName>
</protein>
<dbReference type="RefSeq" id="WP_239040180.1">
    <property type="nucleotide sequence ID" value="NZ_BAAAEY010000003.1"/>
</dbReference>
<name>A0ABY1RXZ6_9GAMM</name>
<proteinExistence type="predicted"/>
<evidence type="ECO:0000256" key="1">
    <source>
        <dbReference type="SAM" id="SignalP"/>
    </source>
</evidence>
<keyword evidence="1" id="KW-0732">Signal</keyword>
<keyword evidence="3" id="KW-1185">Reference proteome</keyword>
<feature type="signal peptide" evidence="1">
    <location>
        <begin position="1"/>
        <end position="23"/>
    </location>
</feature>
<gene>
    <name evidence="2" type="ORF">SAMN04487964_10336</name>
</gene>